<keyword evidence="4" id="KW-1185">Reference proteome</keyword>
<feature type="signal peptide" evidence="2">
    <location>
        <begin position="1"/>
        <end position="21"/>
    </location>
</feature>
<proteinExistence type="predicted"/>
<reference evidence="4" key="1">
    <citation type="journal article" date="2019" name="Int. J. Syst. Evol. Microbiol.">
        <title>The Global Catalogue of Microorganisms (GCM) 10K type strain sequencing project: providing services to taxonomists for standard genome sequencing and annotation.</title>
        <authorList>
            <consortium name="The Broad Institute Genomics Platform"/>
            <consortium name="The Broad Institute Genome Sequencing Center for Infectious Disease"/>
            <person name="Wu L."/>
            <person name="Ma J."/>
        </authorList>
    </citation>
    <scope>NUCLEOTIDE SEQUENCE [LARGE SCALE GENOMIC DNA]</scope>
    <source>
        <strain evidence="4">JCM 17714</strain>
    </source>
</reference>
<sequence>MHMKYLITALATFFSISIAQGASLLTAQLEQEIPSAGFSGKLFLQKQPSGTLSKLSQTKSSHLDDNGEAAAELVAVSSLGKRRGRGPKHPKPRPTIFRGPMSYK</sequence>
<protein>
    <submittedName>
        <fullName evidence="3">Uncharacterized protein</fullName>
    </submittedName>
</protein>
<evidence type="ECO:0000313" key="4">
    <source>
        <dbReference type="Proteomes" id="UP001501699"/>
    </source>
</evidence>
<comment type="caution">
    <text evidence="3">The sequence shown here is derived from an EMBL/GenBank/DDBJ whole genome shotgun (WGS) entry which is preliminary data.</text>
</comment>
<feature type="region of interest" description="Disordered" evidence="1">
    <location>
        <begin position="78"/>
        <end position="104"/>
    </location>
</feature>
<evidence type="ECO:0000256" key="2">
    <source>
        <dbReference type="SAM" id="SignalP"/>
    </source>
</evidence>
<name>A0ABP8VI66_9HYPH</name>
<accession>A0ABP8VI66</accession>
<evidence type="ECO:0000256" key="1">
    <source>
        <dbReference type="SAM" id="MobiDB-lite"/>
    </source>
</evidence>
<feature type="compositionally biased region" description="Basic residues" evidence="1">
    <location>
        <begin position="80"/>
        <end position="92"/>
    </location>
</feature>
<gene>
    <name evidence="3" type="ORF">GCM10023262_09410</name>
</gene>
<dbReference type="Proteomes" id="UP001501699">
    <property type="component" value="Unassembled WGS sequence"/>
</dbReference>
<dbReference type="EMBL" id="BAABJA010000005">
    <property type="protein sequence ID" value="GAA4663237.1"/>
    <property type="molecule type" value="Genomic_DNA"/>
</dbReference>
<feature type="chain" id="PRO_5045870186" evidence="2">
    <location>
        <begin position="22"/>
        <end position="104"/>
    </location>
</feature>
<evidence type="ECO:0000313" key="3">
    <source>
        <dbReference type="EMBL" id="GAA4663237.1"/>
    </source>
</evidence>
<keyword evidence="2" id="KW-0732">Signal</keyword>
<organism evidence="3 4">
    <name type="scientific">Bartonella pachyuromydis</name>
    <dbReference type="NCBI Taxonomy" id="931097"/>
    <lineage>
        <taxon>Bacteria</taxon>
        <taxon>Pseudomonadati</taxon>
        <taxon>Pseudomonadota</taxon>
        <taxon>Alphaproteobacteria</taxon>
        <taxon>Hyphomicrobiales</taxon>
        <taxon>Bartonellaceae</taxon>
        <taxon>Bartonella</taxon>
    </lineage>
</organism>